<feature type="transmembrane region" description="Helical" evidence="2">
    <location>
        <begin position="168"/>
        <end position="186"/>
    </location>
</feature>
<dbReference type="InterPro" id="IPR000073">
    <property type="entry name" value="AB_hydrolase_1"/>
</dbReference>
<keyword evidence="2" id="KW-0472">Membrane</keyword>
<gene>
    <name evidence="5" type="ORF">WJX73_006067</name>
</gene>
<evidence type="ECO:0000259" key="4">
    <source>
        <dbReference type="Pfam" id="PF12697"/>
    </source>
</evidence>
<dbReference type="EMBL" id="JALJOQ010000153">
    <property type="protein sequence ID" value="KAK9793203.1"/>
    <property type="molecule type" value="Genomic_DNA"/>
</dbReference>
<evidence type="ECO:0000256" key="1">
    <source>
        <dbReference type="SAM" id="MobiDB-lite"/>
    </source>
</evidence>
<sequence length="611" mass="66899">MHESEAPGQLQPRHSYFKYKVLDDPTLQSRLSTKGFWSRQQAACDGCSERMSRSLRLLGFLFSFALGLFRAMAPWCLAVLEVGTMILLWFLITPHSIRHFRYRRSLDDLVLLSCVRFVAVLLAYACGLGRQRQRPYWYTALTCAAVGYAYLGVKLLFLDISSFRPAPLAVICVFGAFCAAHVLIAGDVMKWASQRYEMGLSGAGYPWTAGEAEYRRRKQEQQSLSHQVHHKDLPARDLADADSRFLQCCGVEVHYKQAFPEVASASHSDISVILTHGFGAGVFAWRHIMQPLANKTGCRVLAFDRVGFGLTSRPDWNTNSTELNPYSNMQQSDIIHKLCEELNLDRVILCGHADGSVIALTAAANMVRQSEAAAMSGDDTAEAASSTGRSETLCNATAQGKRADMVRRGDTGDETRQPLLGVTIRHSRRSSAADIEGQAHVPQVVGLCLMHPCFAGEGRPQLARLLTHSRLGGRLLRGLLRSEVGVVAHRRAWADSSKLTPNVLSLYRRPLQVQGWDRALVEVGRASKPASPSETAQDCRSVSAVPTIVILGQKDRIASHASAVCKSLAHSRVSIIPTCGHMSHEEAPGVLVGTLAGFVGEALEGAEPPKV</sequence>
<proteinExistence type="predicted"/>
<name>A0AAW1NQ37_9CHLO</name>
<feature type="transmembrane region" description="Helical" evidence="2">
    <location>
        <begin position="109"/>
        <end position="130"/>
    </location>
</feature>
<feature type="domain" description="MENTAL" evidence="3">
    <location>
        <begin position="95"/>
        <end position="177"/>
    </location>
</feature>
<dbReference type="AlphaFoldDB" id="A0AAW1NQ37"/>
<dbReference type="InterPro" id="IPR029058">
    <property type="entry name" value="AB_hydrolase_fold"/>
</dbReference>
<evidence type="ECO:0000256" key="2">
    <source>
        <dbReference type="SAM" id="Phobius"/>
    </source>
</evidence>
<feature type="compositionally biased region" description="Polar residues" evidence="1">
    <location>
        <begin position="383"/>
        <end position="398"/>
    </location>
</feature>
<keyword evidence="2" id="KW-1133">Transmembrane helix</keyword>
<evidence type="ECO:0000259" key="3">
    <source>
        <dbReference type="Pfam" id="PF10457"/>
    </source>
</evidence>
<dbReference type="Pfam" id="PF12697">
    <property type="entry name" value="Abhydrolase_6"/>
    <property type="match status" value="1"/>
</dbReference>
<accession>A0AAW1NQ37</accession>
<evidence type="ECO:0000313" key="6">
    <source>
        <dbReference type="Proteomes" id="UP001465755"/>
    </source>
</evidence>
<dbReference type="PANTHER" id="PTHR43689">
    <property type="entry name" value="HYDROLASE"/>
    <property type="match status" value="1"/>
</dbReference>
<feature type="transmembrane region" description="Helical" evidence="2">
    <location>
        <begin position="136"/>
        <end position="156"/>
    </location>
</feature>
<protein>
    <recommendedName>
        <fullName evidence="7">AB hydrolase-1 domain-containing protein</fullName>
    </recommendedName>
</protein>
<organism evidence="5 6">
    <name type="scientific">Symbiochloris irregularis</name>
    <dbReference type="NCBI Taxonomy" id="706552"/>
    <lineage>
        <taxon>Eukaryota</taxon>
        <taxon>Viridiplantae</taxon>
        <taxon>Chlorophyta</taxon>
        <taxon>core chlorophytes</taxon>
        <taxon>Trebouxiophyceae</taxon>
        <taxon>Trebouxiales</taxon>
        <taxon>Trebouxiaceae</taxon>
        <taxon>Symbiochloris</taxon>
    </lineage>
</organism>
<dbReference type="Pfam" id="PF10457">
    <property type="entry name" value="MENTAL"/>
    <property type="match status" value="1"/>
</dbReference>
<dbReference type="PANTHER" id="PTHR43689:SF8">
    <property type="entry name" value="ALPHA_BETA-HYDROLASES SUPERFAMILY PROTEIN"/>
    <property type="match status" value="1"/>
</dbReference>
<feature type="domain" description="AB hydrolase-1" evidence="4">
    <location>
        <begin position="272"/>
        <end position="592"/>
    </location>
</feature>
<dbReference type="InterPro" id="IPR019498">
    <property type="entry name" value="MENTAL"/>
</dbReference>
<keyword evidence="2" id="KW-0812">Transmembrane</keyword>
<feature type="region of interest" description="Disordered" evidence="1">
    <location>
        <begin position="375"/>
        <end position="416"/>
    </location>
</feature>
<dbReference type="Proteomes" id="UP001465755">
    <property type="component" value="Unassembled WGS sequence"/>
</dbReference>
<reference evidence="5 6" key="1">
    <citation type="journal article" date="2024" name="Nat. Commun.">
        <title>Phylogenomics reveals the evolutionary origins of lichenization in chlorophyte algae.</title>
        <authorList>
            <person name="Puginier C."/>
            <person name="Libourel C."/>
            <person name="Otte J."/>
            <person name="Skaloud P."/>
            <person name="Haon M."/>
            <person name="Grisel S."/>
            <person name="Petersen M."/>
            <person name="Berrin J.G."/>
            <person name="Delaux P.M."/>
            <person name="Dal Grande F."/>
            <person name="Keller J."/>
        </authorList>
    </citation>
    <scope>NUCLEOTIDE SEQUENCE [LARGE SCALE GENOMIC DNA]</scope>
    <source>
        <strain evidence="5 6">SAG 2036</strain>
    </source>
</reference>
<dbReference type="SUPFAM" id="SSF53474">
    <property type="entry name" value="alpha/beta-Hydrolases"/>
    <property type="match status" value="1"/>
</dbReference>
<feature type="compositionally biased region" description="Basic and acidic residues" evidence="1">
    <location>
        <begin position="401"/>
        <end position="416"/>
    </location>
</feature>
<feature type="transmembrane region" description="Helical" evidence="2">
    <location>
        <begin position="78"/>
        <end position="97"/>
    </location>
</feature>
<comment type="caution">
    <text evidence="5">The sequence shown here is derived from an EMBL/GenBank/DDBJ whole genome shotgun (WGS) entry which is preliminary data.</text>
</comment>
<dbReference type="Gene3D" id="3.40.50.1820">
    <property type="entry name" value="alpha/beta hydrolase"/>
    <property type="match status" value="2"/>
</dbReference>
<keyword evidence="6" id="KW-1185">Reference proteome</keyword>
<evidence type="ECO:0000313" key="5">
    <source>
        <dbReference type="EMBL" id="KAK9793203.1"/>
    </source>
</evidence>
<evidence type="ECO:0008006" key="7">
    <source>
        <dbReference type="Google" id="ProtNLM"/>
    </source>
</evidence>